<dbReference type="InterPro" id="IPR032466">
    <property type="entry name" value="Metal_Hydrolase"/>
</dbReference>
<dbReference type="EMBL" id="BKCJ011835875">
    <property type="protein sequence ID" value="GFD57005.1"/>
    <property type="molecule type" value="Genomic_DNA"/>
</dbReference>
<dbReference type="SUPFAM" id="SSF51556">
    <property type="entry name" value="Metallo-dependent hydrolases"/>
    <property type="match status" value="1"/>
</dbReference>
<evidence type="ECO:0000313" key="1">
    <source>
        <dbReference type="EMBL" id="GFD57005.1"/>
    </source>
</evidence>
<dbReference type="Gene3D" id="3.20.20.140">
    <property type="entry name" value="Metal-dependent hydrolases"/>
    <property type="match status" value="1"/>
</dbReference>
<gene>
    <name evidence="1" type="ORF">Tci_928974</name>
</gene>
<organism evidence="1">
    <name type="scientific">Tanacetum cinerariifolium</name>
    <name type="common">Dalmatian daisy</name>
    <name type="synonym">Chrysanthemum cinerariifolium</name>
    <dbReference type="NCBI Taxonomy" id="118510"/>
    <lineage>
        <taxon>Eukaryota</taxon>
        <taxon>Viridiplantae</taxon>
        <taxon>Streptophyta</taxon>
        <taxon>Embryophyta</taxon>
        <taxon>Tracheophyta</taxon>
        <taxon>Spermatophyta</taxon>
        <taxon>Magnoliopsida</taxon>
        <taxon>eudicotyledons</taxon>
        <taxon>Gunneridae</taxon>
        <taxon>Pentapetalae</taxon>
        <taxon>asterids</taxon>
        <taxon>campanulids</taxon>
        <taxon>Asterales</taxon>
        <taxon>Asteraceae</taxon>
        <taxon>Asteroideae</taxon>
        <taxon>Anthemideae</taxon>
        <taxon>Anthemidinae</taxon>
        <taxon>Tanacetum</taxon>
    </lineage>
</organism>
<name>A0A699XAU7_TANCI</name>
<proteinExistence type="predicted"/>
<protein>
    <submittedName>
        <fullName evidence="1">Uncharacterized protein</fullName>
    </submittedName>
</protein>
<feature type="non-terminal residue" evidence="1">
    <location>
        <position position="50"/>
    </location>
</feature>
<dbReference type="AlphaFoldDB" id="A0A699XAU7"/>
<accession>A0A699XAU7</accession>
<reference evidence="1" key="1">
    <citation type="journal article" date="2019" name="Sci. Rep.">
        <title>Draft genome of Tanacetum cinerariifolium, the natural source of mosquito coil.</title>
        <authorList>
            <person name="Yamashiro T."/>
            <person name="Shiraishi A."/>
            <person name="Satake H."/>
            <person name="Nakayama K."/>
        </authorList>
    </citation>
    <scope>NUCLEOTIDE SEQUENCE</scope>
</reference>
<sequence length="50" mass="5409">MRNQLRESLQDGALGLSTGLAYASAYSADTDEVKQLAEELTDFGAVYTTH</sequence>
<comment type="caution">
    <text evidence="1">The sequence shown here is derived from an EMBL/GenBank/DDBJ whole genome shotgun (WGS) entry which is preliminary data.</text>
</comment>